<dbReference type="EMBL" id="JAUEPS010000021">
    <property type="protein sequence ID" value="KAK0457599.1"/>
    <property type="molecule type" value="Genomic_DNA"/>
</dbReference>
<dbReference type="Pfam" id="PF00503">
    <property type="entry name" value="G-alpha"/>
    <property type="match status" value="1"/>
</dbReference>
<comment type="caution">
    <text evidence="7">The sequence shown here is derived from an EMBL/GenBank/DDBJ whole genome shotgun (WGS) entry which is preliminary data.</text>
</comment>
<dbReference type="GO" id="GO:0001664">
    <property type="term" value="F:G protein-coupled receptor binding"/>
    <property type="evidence" value="ECO:0007669"/>
    <property type="project" value="TreeGrafter"/>
</dbReference>
<dbReference type="FunFam" id="3.40.50.300:FF:000692">
    <property type="entry name" value="Guanine nucleotide-binding protein subunit alpha"/>
    <property type="match status" value="1"/>
</dbReference>
<dbReference type="RefSeq" id="XP_060329911.1">
    <property type="nucleotide sequence ID" value="XM_060482405.1"/>
</dbReference>
<reference evidence="7" key="1">
    <citation type="submission" date="2023-06" db="EMBL/GenBank/DDBJ databases">
        <authorList>
            <consortium name="Lawrence Berkeley National Laboratory"/>
            <person name="Ahrendt S."/>
            <person name="Sahu N."/>
            <person name="Indic B."/>
            <person name="Wong-Bajracharya J."/>
            <person name="Merenyi Z."/>
            <person name="Ke H.-M."/>
            <person name="Monk M."/>
            <person name="Kocsube S."/>
            <person name="Drula E."/>
            <person name="Lipzen A."/>
            <person name="Balint B."/>
            <person name="Henrissat B."/>
            <person name="Andreopoulos B."/>
            <person name="Martin F.M."/>
            <person name="Harder C.B."/>
            <person name="Rigling D."/>
            <person name="Ford K.L."/>
            <person name="Foster G.D."/>
            <person name="Pangilinan J."/>
            <person name="Papanicolaou A."/>
            <person name="Barry K."/>
            <person name="LaButti K."/>
            <person name="Viragh M."/>
            <person name="Koriabine M."/>
            <person name="Yan M."/>
            <person name="Riley R."/>
            <person name="Champramary S."/>
            <person name="Plett K.L."/>
            <person name="Tsai I.J."/>
            <person name="Slot J."/>
            <person name="Sipos G."/>
            <person name="Plett J."/>
            <person name="Nagy L.G."/>
            <person name="Grigoriev I.V."/>
        </authorList>
    </citation>
    <scope>NUCLEOTIDE SEQUENCE</scope>
    <source>
        <strain evidence="7">CCBAS 213</strain>
    </source>
</reference>
<keyword evidence="1 6" id="KW-0479">Metal-binding</keyword>
<keyword evidence="2 5" id="KW-0547">Nucleotide-binding</keyword>
<evidence type="ECO:0000313" key="8">
    <source>
        <dbReference type="Proteomes" id="UP001175211"/>
    </source>
</evidence>
<organism evidence="7 8">
    <name type="scientific">Armillaria tabescens</name>
    <name type="common">Ringless honey mushroom</name>
    <name type="synonym">Agaricus tabescens</name>
    <dbReference type="NCBI Taxonomy" id="1929756"/>
    <lineage>
        <taxon>Eukaryota</taxon>
        <taxon>Fungi</taxon>
        <taxon>Dikarya</taxon>
        <taxon>Basidiomycota</taxon>
        <taxon>Agaricomycotina</taxon>
        <taxon>Agaricomycetes</taxon>
        <taxon>Agaricomycetidae</taxon>
        <taxon>Agaricales</taxon>
        <taxon>Marasmiineae</taxon>
        <taxon>Physalacriaceae</taxon>
        <taxon>Desarmillaria</taxon>
    </lineage>
</organism>
<dbReference type="InterPro" id="IPR001019">
    <property type="entry name" value="Gprotein_alpha_su"/>
</dbReference>
<keyword evidence="4" id="KW-0807">Transducer</keyword>
<dbReference type="PANTHER" id="PTHR10218:SF360">
    <property type="entry name" value="GUANINE NUCLEOTIDE-BINDING PROTEIN SUBUNIT ALPHA HOMOLOG"/>
    <property type="match status" value="1"/>
</dbReference>
<dbReference type="Gene3D" id="3.40.50.300">
    <property type="entry name" value="P-loop containing nucleotide triphosphate hydrolases"/>
    <property type="match status" value="2"/>
</dbReference>
<keyword evidence="3 5" id="KW-0342">GTP-binding</keyword>
<feature type="binding site" evidence="5">
    <location>
        <position position="455"/>
    </location>
    <ligand>
        <name>GTP</name>
        <dbReference type="ChEBI" id="CHEBI:37565"/>
    </ligand>
</feature>
<name>A0AA39KD39_ARMTA</name>
<feature type="binding site" evidence="5">
    <location>
        <begin position="111"/>
        <end position="116"/>
    </location>
    <ligand>
        <name>GTP</name>
        <dbReference type="ChEBI" id="CHEBI:37565"/>
    </ligand>
</feature>
<feature type="binding site" evidence="5">
    <location>
        <begin position="272"/>
        <end position="273"/>
    </location>
    <ligand>
        <name>GTP</name>
        <dbReference type="ChEBI" id="CHEBI:37565"/>
    </ligand>
</feature>
<dbReference type="InterPro" id="IPR027417">
    <property type="entry name" value="P-loop_NTPase"/>
</dbReference>
<dbReference type="SMART" id="SM00275">
    <property type="entry name" value="G_alpha"/>
    <property type="match status" value="1"/>
</dbReference>
<dbReference type="PROSITE" id="PS51882">
    <property type="entry name" value="G_ALPHA"/>
    <property type="match status" value="1"/>
</dbReference>
<dbReference type="InterPro" id="IPR011025">
    <property type="entry name" value="GproteinA_insert"/>
</dbReference>
<dbReference type="GeneID" id="85365953"/>
<evidence type="ECO:0000256" key="5">
    <source>
        <dbReference type="PIRSR" id="PIRSR601019-1"/>
    </source>
</evidence>
<evidence type="ECO:0000256" key="4">
    <source>
        <dbReference type="ARBA" id="ARBA00023224"/>
    </source>
</evidence>
<accession>A0AA39KD39</accession>
<evidence type="ECO:0000256" key="1">
    <source>
        <dbReference type="ARBA" id="ARBA00022723"/>
    </source>
</evidence>
<dbReference type="PRINTS" id="PR00318">
    <property type="entry name" value="GPROTEINA"/>
</dbReference>
<proteinExistence type="predicted"/>
<keyword evidence="6" id="KW-0460">Magnesium</keyword>
<evidence type="ECO:0000256" key="2">
    <source>
        <dbReference type="ARBA" id="ARBA00022741"/>
    </source>
</evidence>
<dbReference type="CDD" id="cd00066">
    <property type="entry name" value="G-alpha"/>
    <property type="match status" value="1"/>
</dbReference>
<evidence type="ECO:0000256" key="6">
    <source>
        <dbReference type="PIRSR" id="PIRSR601019-2"/>
    </source>
</evidence>
<feature type="binding site" evidence="6">
    <location>
        <position position="303"/>
    </location>
    <ligand>
        <name>Mg(2+)</name>
        <dbReference type="ChEBI" id="CHEBI:18420"/>
    </ligand>
</feature>
<dbReference type="GO" id="GO:0005834">
    <property type="term" value="C:heterotrimeric G-protein complex"/>
    <property type="evidence" value="ECO:0007669"/>
    <property type="project" value="TreeGrafter"/>
</dbReference>
<evidence type="ECO:0000256" key="3">
    <source>
        <dbReference type="ARBA" id="ARBA00023134"/>
    </source>
</evidence>
<dbReference type="AlphaFoldDB" id="A0AA39KD39"/>
<dbReference type="PANTHER" id="PTHR10218">
    <property type="entry name" value="GTP-BINDING PROTEIN ALPHA SUBUNIT"/>
    <property type="match status" value="1"/>
</dbReference>
<feature type="binding site" evidence="6">
    <location>
        <position position="115"/>
    </location>
    <ligand>
        <name>Mg(2+)</name>
        <dbReference type="ChEBI" id="CHEBI:18420"/>
    </ligand>
</feature>
<sequence length="483" mass="54923">MVKECRDDLFHLVFRPQLRMSSCRSEAFLFLPPIMSKRGRVSLDAVGNPFFGPTNLPGPPDETEEERVNRLKQLQEAQTVSRQIDEHLLETKKALERRKRAIKMLLLGQAESGKSTLLKNFQLAFTPIQFQNERGVWRRIVQLNLINSVKIILDALQSEWSTADTPSTSLGKEHRRLHLRLSPLLVYETAFNEILSLNPNARDICVRAGSGWKSTLRGDPPRPSLDEPRNRELLIRNDPTQVLEASSNDILTLWTDPAVQDVLNSRGIHLQDSSGFFLDDVARVTKKDYIPTESDIVRARVRTIGVEEHHFVAESGTDKGSEFFIADVGGSRSSRASWIPYFDDVDAILFLAPLAFNLSLEEDPRVNRLEDSLQLWRAICENKLLANCTLILFLNKKDILAKTLASGVSVKRYVTSYNDPNDVPHVTKYFKDRFKSYHRKLSLHPRPFISYETSAIDTRATKAVVLAVHDSIIRRNLAKSDLI</sequence>
<keyword evidence="8" id="KW-1185">Reference proteome</keyword>
<feature type="binding site" evidence="5">
    <location>
        <begin position="395"/>
        <end position="398"/>
    </location>
    <ligand>
        <name>GTP</name>
        <dbReference type="ChEBI" id="CHEBI:37565"/>
    </ligand>
</feature>
<protein>
    <submittedName>
        <fullName evidence="7">Heterotrimeric GTP-binding alpha subunit</fullName>
    </submittedName>
</protein>
<dbReference type="SUPFAM" id="SSF47895">
    <property type="entry name" value="Transducin (alpha subunit), insertion domain"/>
    <property type="match status" value="1"/>
</dbReference>
<dbReference type="GO" id="GO:0007188">
    <property type="term" value="P:adenylate cyclase-modulating G protein-coupled receptor signaling pathway"/>
    <property type="evidence" value="ECO:0007669"/>
    <property type="project" value="TreeGrafter"/>
</dbReference>
<dbReference type="GO" id="GO:0003924">
    <property type="term" value="F:GTPase activity"/>
    <property type="evidence" value="ECO:0007669"/>
    <property type="project" value="InterPro"/>
</dbReference>
<dbReference type="SUPFAM" id="SSF52540">
    <property type="entry name" value="P-loop containing nucleoside triphosphate hydrolases"/>
    <property type="match status" value="1"/>
</dbReference>
<dbReference type="GO" id="GO:0005737">
    <property type="term" value="C:cytoplasm"/>
    <property type="evidence" value="ECO:0007669"/>
    <property type="project" value="TreeGrafter"/>
</dbReference>
<dbReference type="GO" id="GO:0031683">
    <property type="term" value="F:G-protein beta/gamma-subunit complex binding"/>
    <property type="evidence" value="ECO:0007669"/>
    <property type="project" value="InterPro"/>
</dbReference>
<dbReference type="Proteomes" id="UP001175211">
    <property type="component" value="Unassembled WGS sequence"/>
</dbReference>
<dbReference type="GO" id="GO:0046872">
    <property type="term" value="F:metal ion binding"/>
    <property type="evidence" value="ECO:0007669"/>
    <property type="project" value="UniProtKB-KW"/>
</dbReference>
<evidence type="ECO:0000313" key="7">
    <source>
        <dbReference type="EMBL" id="KAK0457599.1"/>
    </source>
</evidence>
<gene>
    <name evidence="7" type="ORF">EV420DRAFT_503902</name>
</gene>
<dbReference type="GO" id="GO:0005525">
    <property type="term" value="F:GTP binding"/>
    <property type="evidence" value="ECO:0007669"/>
    <property type="project" value="UniProtKB-KW"/>
</dbReference>